<gene>
    <name evidence="1" type="ORF">E2986_12446</name>
</gene>
<dbReference type="Proteomes" id="UP000655588">
    <property type="component" value="Unassembled WGS sequence"/>
</dbReference>
<comment type="caution">
    <text evidence="1">The sequence shown here is derived from an EMBL/GenBank/DDBJ whole genome shotgun (WGS) entry which is preliminary data.</text>
</comment>
<protein>
    <submittedName>
        <fullName evidence="1">Uncharacterized protein</fullName>
    </submittedName>
</protein>
<evidence type="ECO:0000313" key="1">
    <source>
        <dbReference type="EMBL" id="KAF3427897.1"/>
    </source>
</evidence>
<proteinExistence type="predicted"/>
<organism evidence="1 2">
    <name type="scientific">Frieseomelitta varia</name>
    <dbReference type="NCBI Taxonomy" id="561572"/>
    <lineage>
        <taxon>Eukaryota</taxon>
        <taxon>Metazoa</taxon>
        <taxon>Ecdysozoa</taxon>
        <taxon>Arthropoda</taxon>
        <taxon>Hexapoda</taxon>
        <taxon>Insecta</taxon>
        <taxon>Pterygota</taxon>
        <taxon>Neoptera</taxon>
        <taxon>Endopterygota</taxon>
        <taxon>Hymenoptera</taxon>
        <taxon>Apocrita</taxon>
        <taxon>Aculeata</taxon>
        <taxon>Apoidea</taxon>
        <taxon>Anthophila</taxon>
        <taxon>Apidae</taxon>
        <taxon>Frieseomelitta</taxon>
    </lineage>
</organism>
<accession>A0A833SFR3</accession>
<reference evidence="1" key="1">
    <citation type="submission" date="2019-11" db="EMBL/GenBank/DDBJ databases">
        <title>The nuclear and mitochondrial genomes of Frieseomelitta varia - a highly eusocial stingless bee (Meliponini) with a permanently sterile worker caste.</title>
        <authorList>
            <person name="Freitas F.C.P."/>
            <person name="Lourenco A.P."/>
            <person name="Nunes F.M.F."/>
            <person name="Paschoal A.R."/>
            <person name="Abreu F.C.P."/>
            <person name="Barbin F.O."/>
            <person name="Bataglia L."/>
            <person name="Cardoso-Junior C.A.M."/>
            <person name="Cervoni M.S."/>
            <person name="Silva S.R."/>
            <person name="Dalarmi F."/>
            <person name="Del Lama M.A."/>
            <person name="Depintor T.S."/>
            <person name="Ferreira K.M."/>
            <person name="Goria P.S."/>
            <person name="Jaskot M.C."/>
            <person name="Lago D.C."/>
            <person name="Luna-Lucena D."/>
            <person name="Moda L.M."/>
            <person name="Nascimento L."/>
            <person name="Pedrino M."/>
            <person name="Rabico F.O."/>
            <person name="Sanches F.C."/>
            <person name="Santos D.E."/>
            <person name="Santos C.G."/>
            <person name="Vieira J."/>
            <person name="Lopes T.F."/>
            <person name="Barchuk A.R."/>
            <person name="Hartfelder K."/>
            <person name="Simoes Z.L.P."/>
            <person name="Bitondi M.M.G."/>
            <person name="Pinheiro D.G."/>
        </authorList>
    </citation>
    <scope>NUCLEOTIDE SEQUENCE</scope>
    <source>
        <strain evidence="1">USP_RPSP 00005682</strain>
        <tissue evidence="1">Whole individual</tissue>
    </source>
</reference>
<evidence type="ECO:0000313" key="2">
    <source>
        <dbReference type="Proteomes" id="UP000655588"/>
    </source>
</evidence>
<dbReference type="EMBL" id="WNWW01000244">
    <property type="protein sequence ID" value="KAF3427897.1"/>
    <property type="molecule type" value="Genomic_DNA"/>
</dbReference>
<sequence length="85" mass="9841">MNKTEDRLSNSTITISIYEHNIFKRQNNQSMNILKTIKVSVNIYLFKATDLAMTTEEQFQAAVNVIRNLPKNVVELSNAIFEQYT</sequence>
<dbReference type="AlphaFoldDB" id="A0A833SFR3"/>
<keyword evidence="2" id="KW-1185">Reference proteome</keyword>
<name>A0A833SFR3_9HYME</name>